<dbReference type="RefSeq" id="WP_073312418.1">
    <property type="nucleotide sequence ID" value="NZ_FQYP01000001.1"/>
</dbReference>
<keyword evidence="1" id="KW-0472">Membrane</keyword>
<sequence>MKIKFPKTERILSLSAMIVSILTLIIFIYQTNIINRQSKLSVKPRLSFGITQTTGDSIVSFTQWVKNKGLGPAIVQKANILYKKEQYKLDFDAFAIKKFPQIEEYGNIAETASVEDYTTLSSNETLVIYKFDIPIAKLPQLTKYLELDPISLNPKWKFNIQYTSMYEDAIWEINNTDNVPVEE</sequence>
<feature type="transmembrane region" description="Helical" evidence="1">
    <location>
        <begin position="12"/>
        <end position="29"/>
    </location>
</feature>
<organism evidence="2 3">
    <name type="scientific">Aquimarina spongiae</name>
    <dbReference type="NCBI Taxonomy" id="570521"/>
    <lineage>
        <taxon>Bacteria</taxon>
        <taxon>Pseudomonadati</taxon>
        <taxon>Bacteroidota</taxon>
        <taxon>Flavobacteriia</taxon>
        <taxon>Flavobacteriales</taxon>
        <taxon>Flavobacteriaceae</taxon>
        <taxon>Aquimarina</taxon>
    </lineage>
</organism>
<protein>
    <submittedName>
        <fullName evidence="2">Uncharacterized protein</fullName>
    </submittedName>
</protein>
<evidence type="ECO:0000256" key="1">
    <source>
        <dbReference type="SAM" id="Phobius"/>
    </source>
</evidence>
<keyword evidence="1" id="KW-1133">Transmembrane helix</keyword>
<reference evidence="3" key="1">
    <citation type="submission" date="2016-11" db="EMBL/GenBank/DDBJ databases">
        <authorList>
            <person name="Varghese N."/>
            <person name="Submissions S."/>
        </authorList>
    </citation>
    <scope>NUCLEOTIDE SEQUENCE [LARGE SCALE GENOMIC DNA]</scope>
    <source>
        <strain evidence="3">DSM 22623</strain>
    </source>
</reference>
<name>A0A1M6A443_9FLAO</name>
<dbReference type="OrthoDB" id="1492993at2"/>
<keyword evidence="1" id="KW-0812">Transmembrane</keyword>
<proteinExistence type="predicted"/>
<gene>
    <name evidence="2" type="ORF">SAMN04488508_10172</name>
</gene>
<evidence type="ECO:0000313" key="3">
    <source>
        <dbReference type="Proteomes" id="UP000184432"/>
    </source>
</evidence>
<dbReference type="AlphaFoldDB" id="A0A1M6A443"/>
<accession>A0A1M6A443</accession>
<dbReference type="Proteomes" id="UP000184432">
    <property type="component" value="Unassembled WGS sequence"/>
</dbReference>
<evidence type="ECO:0000313" key="2">
    <source>
        <dbReference type="EMBL" id="SHI31227.1"/>
    </source>
</evidence>
<dbReference type="EMBL" id="FQYP01000001">
    <property type="protein sequence ID" value="SHI31227.1"/>
    <property type="molecule type" value="Genomic_DNA"/>
</dbReference>
<keyword evidence="3" id="KW-1185">Reference proteome</keyword>